<evidence type="ECO:0000313" key="2">
    <source>
        <dbReference type="Proteomes" id="UP000245216"/>
    </source>
</evidence>
<accession>A0A2U2BPG5</accession>
<evidence type="ECO:0008006" key="3">
    <source>
        <dbReference type="Google" id="ProtNLM"/>
    </source>
</evidence>
<gene>
    <name evidence="1" type="ORF">DF183_03955</name>
</gene>
<dbReference type="EMBL" id="QEXO01000001">
    <property type="protein sequence ID" value="PWE15890.1"/>
    <property type="molecule type" value="Genomic_DNA"/>
</dbReference>
<evidence type="ECO:0000313" key="1">
    <source>
        <dbReference type="EMBL" id="PWE15890.1"/>
    </source>
</evidence>
<reference evidence="1 2" key="2">
    <citation type="submission" date="2018-05" db="EMBL/GenBank/DDBJ databases">
        <authorList>
            <person name="Lanie J.A."/>
            <person name="Ng W.-L."/>
            <person name="Kazmierczak K.M."/>
            <person name="Andrzejewski T.M."/>
            <person name="Davidsen T.M."/>
            <person name="Wayne K.J."/>
            <person name="Tettelin H."/>
            <person name="Glass J.I."/>
            <person name="Rusch D."/>
            <person name="Podicherti R."/>
            <person name="Tsui H.-C.T."/>
            <person name="Winkler M.E."/>
        </authorList>
    </citation>
    <scope>NUCLEOTIDE SEQUENCE [LARGE SCALE GENOMIC DNA]</scope>
    <source>
        <strain evidence="1 2">YBY</strain>
    </source>
</reference>
<comment type="caution">
    <text evidence="1">The sequence shown here is derived from an EMBL/GenBank/DDBJ whole genome shotgun (WGS) entry which is preliminary data.</text>
</comment>
<protein>
    <recommendedName>
        <fullName evidence="3">DUF192 domain-containing protein</fullName>
    </recommendedName>
</protein>
<organism evidence="1 2">
    <name type="scientific">Alcaligenes faecalis</name>
    <dbReference type="NCBI Taxonomy" id="511"/>
    <lineage>
        <taxon>Bacteria</taxon>
        <taxon>Pseudomonadati</taxon>
        <taxon>Pseudomonadota</taxon>
        <taxon>Betaproteobacteria</taxon>
        <taxon>Burkholderiales</taxon>
        <taxon>Alcaligenaceae</taxon>
        <taxon>Alcaligenes</taxon>
    </lineage>
</organism>
<reference evidence="1 2" key="1">
    <citation type="submission" date="2018-05" db="EMBL/GenBank/DDBJ databases">
        <title>Genome Sequence of an Efficient Indole-Degrading Bacterium, Alcaligenes sp.YBY.</title>
        <authorList>
            <person name="Yang B."/>
        </authorList>
    </citation>
    <scope>NUCLEOTIDE SEQUENCE [LARGE SCALE GENOMIC DNA]</scope>
    <source>
        <strain evidence="1 2">YBY</strain>
    </source>
</reference>
<dbReference type="Proteomes" id="UP000245216">
    <property type="component" value="Unassembled WGS sequence"/>
</dbReference>
<name>A0A2U2BPG5_ALCFA</name>
<dbReference type="AlphaFoldDB" id="A0A2U2BPG5"/>
<dbReference type="STRING" id="511.UZ73_01145"/>
<sequence length="132" mass="14989">MTISVLIKRPLQQAQPQPLYLFDAQTFWARWRGWKALPQNKGFATAVWLRPCRAVHLWGMRQALDICFLDESDQPLRFCPAVSPGVVRWHSKARSVLEAPLGYLCGPEQFAPWAVALQEIRQTGGGVWLDCA</sequence>
<proteinExistence type="predicted"/>